<dbReference type="InterPro" id="IPR035897">
    <property type="entry name" value="Toll_tir_struct_dom_sf"/>
</dbReference>
<dbReference type="AlphaFoldDB" id="A0A7N2LFS9"/>
<dbReference type="InterPro" id="IPR000157">
    <property type="entry name" value="TIR_dom"/>
</dbReference>
<dbReference type="SUPFAM" id="SSF46785">
    <property type="entry name" value="Winged helix' DNA-binding domain"/>
    <property type="match status" value="1"/>
</dbReference>
<keyword evidence="5" id="KW-0611">Plant defense</keyword>
<evidence type="ECO:0000256" key="7">
    <source>
        <dbReference type="ARBA" id="ARBA00047304"/>
    </source>
</evidence>
<dbReference type="InterPro" id="IPR058546">
    <property type="entry name" value="RPS4B/Roq1-like_LRR"/>
</dbReference>
<dbReference type="SUPFAM" id="SSF52540">
    <property type="entry name" value="P-loop containing nucleoside triphosphate hydrolases"/>
    <property type="match status" value="1"/>
</dbReference>
<organism evidence="13 14">
    <name type="scientific">Quercus lobata</name>
    <name type="common">Valley oak</name>
    <dbReference type="NCBI Taxonomy" id="97700"/>
    <lineage>
        <taxon>Eukaryota</taxon>
        <taxon>Viridiplantae</taxon>
        <taxon>Streptophyta</taxon>
        <taxon>Embryophyta</taxon>
        <taxon>Tracheophyta</taxon>
        <taxon>Spermatophyta</taxon>
        <taxon>Magnoliopsida</taxon>
        <taxon>eudicotyledons</taxon>
        <taxon>Gunneridae</taxon>
        <taxon>Pentapetalae</taxon>
        <taxon>rosids</taxon>
        <taxon>fabids</taxon>
        <taxon>Fagales</taxon>
        <taxon>Fagaceae</taxon>
        <taxon>Quercus</taxon>
    </lineage>
</organism>
<reference evidence="13" key="2">
    <citation type="submission" date="2021-01" db="UniProtKB">
        <authorList>
            <consortium name="EnsemblPlants"/>
        </authorList>
    </citation>
    <scope>IDENTIFICATION</scope>
</reference>
<sequence>MLRTQPRLTSNHRNLNTSDFLQSFLLRPTTASNSMILKNLHETIAFSGLTKTQNTTNKTKEKKPLHLKPRLEPNLESHYSHIYKRLIRTHHPSSSMRELEGSRAHHVKSDRVVEMEKTSNTSAKKLAKIVECRDRGIILRVLPIFYHVEPTDVRHQKNTFAEAFAKHEKRFEENPTKVQKWKTALTNVASLSGRHLKDGVHETNFIRNIVQWIYLKLKEKHSNDIEDGLVGISSRVEEMISYLDMESSDVHFIGICEKSGMGKTTLARAVFDKILKQFEASSFLENVREESKAHGLKTLQERLLCDIGKGGLRVKDVHKGMQVISDILHNKKVLIVVDDVSERSQLETLVGKRDLFGKGSRIIVTTEDRDLLASYEIKIVYRARGLNEVEALQLFSLNAFHKPHCENDFLEYCNNFVELAQRIPLVLKVLGSYLYTRPKNEWESAQNQLRAIPHEKTTKKLRIAFDGLGADEKKLFLDIACFFQGEEKNRVADILESYFSGINPIKNLIDKSLITLVVGEKLWMHNLLQQMGWEIVSEASVEVGERSRLWHCDDVLDVLKNNIGTKHIEGMLLRLPPDDEEELNAESFSKMNKLRLLKICKVRLSCLSYLSNELCWLEWHDYPLESLPNSFQPGELVELIMHRSCLQQLPSEFSKLGKLKLIDLSDSQNLTRTPDFTGFSNIERLNFQGCTRLHELHPSVGGLKRLILLNLKDCKCLKNLPYELNLESLKTLILSGCSRFKKFPRIGRNMRSLLKLYLDGTAIEELPPTIGRLTGLTLLNLQDCKNLKSFPSDIHSLTSLEILTLSGCKCQPPKAGHLLGLSPIGSSIGASPTFLRLILFLFLSFLAWRYTYLRIPIFATTALSTYCFHNARHPEPEPINLLLSNSFSKLSTLVTLSLSDCNLLALPDDPSCLLSIEYLNLSKNNFICLPDYTSRLSKLKILFLDHCSKLKSMPYVPLSTRLVSVQGCTALENYLNQVVVWSLGVAGFTIITCLGLAEDEDGTIAEVSLLDIHLLWQRYVKDQIHQMEGFCHVLPQNEIPEWFKHQSFGSFRPITLPSNLFSNKNWKGIALCVIFVVPAHSNDDSHGEDTKYFHEFYCRLDINGDLIAFKVPKETYVGSFGLWLYISHARFRKHLDERSCITPFIGTKSPDIEINMCGARILYKQDMGEFLQNLGQKIVGSPNDLRGELNSHSQLSRLNQVDWARNHLSGYIFPQIASPPRWFAYQNGPAIKMQLPADLHDHSRWLGFTIFALYTIQMKNDGFNYKWQGRPKA</sequence>
<feature type="domain" description="TIR" evidence="9">
    <location>
        <begin position="122"/>
        <end position="232"/>
    </location>
</feature>
<evidence type="ECO:0000259" key="8">
    <source>
        <dbReference type="Pfam" id="PF00931"/>
    </source>
</evidence>
<protein>
    <recommendedName>
        <fullName evidence="1">ADP-ribosyl cyclase/cyclic ADP-ribose hydrolase</fullName>
        <ecNumber evidence="1">3.2.2.6</ecNumber>
    </recommendedName>
</protein>
<evidence type="ECO:0000256" key="3">
    <source>
        <dbReference type="ARBA" id="ARBA00022737"/>
    </source>
</evidence>
<dbReference type="SUPFAM" id="SSF52058">
    <property type="entry name" value="L domain-like"/>
    <property type="match status" value="1"/>
</dbReference>
<dbReference type="InterPro" id="IPR003591">
    <property type="entry name" value="Leu-rich_rpt_typical-subtyp"/>
</dbReference>
<feature type="domain" description="Disease resistance protein Roq1-like winged-helix" evidence="11">
    <location>
        <begin position="471"/>
        <end position="540"/>
    </location>
</feature>
<dbReference type="Gene3D" id="3.40.50.300">
    <property type="entry name" value="P-loop containing nucleotide triphosphate hydrolases"/>
    <property type="match status" value="1"/>
</dbReference>
<dbReference type="PANTHER" id="PTHR11017">
    <property type="entry name" value="LEUCINE-RICH REPEAT-CONTAINING PROTEIN"/>
    <property type="match status" value="1"/>
</dbReference>
<keyword evidence="3" id="KW-0677">Repeat</keyword>
<evidence type="ECO:0000256" key="5">
    <source>
        <dbReference type="ARBA" id="ARBA00022821"/>
    </source>
</evidence>
<dbReference type="InterPro" id="IPR036390">
    <property type="entry name" value="WH_DNA-bd_sf"/>
</dbReference>
<keyword evidence="2" id="KW-0433">Leucine-rich repeat</keyword>
<dbReference type="GO" id="GO:0061809">
    <property type="term" value="F:NAD+ nucleosidase activity, cyclic ADP-ribose generating"/>
    <property type="evidence" value="ECO:0007669"/>
    <property type="project" value="UniProtKB-EC"/>
</dbReference>
<dbReference type="Proteomes" id="UP000594261">
    <property type="component" value="Chromosome 4"/>
</dbReference>
<feature type="domain" description="Disease resistance protein RPS4B/Roq1-like leucine-rich repeats" evidence="12">
    <location>
        <begin position="726"/>
        <end position="809"/>
    </location>
</feature>
<dbReference type="Gene3D" id="1.10.8.430">
    <property type="entry name" value="Helical domain of apoptotic protease-activating factors"/>
    <property type="match status" value="1"/>
</dbReference>
<feature type="domain" description="NB-ARC" evidence="8">
    <location>
        <begin position="235"/>
        <end position="403"/>
    </location>
</feature>
<dbReference type="Pfam" id="PF00931">
    <property type="entry name" value="NB-ARC"/>
    <property type="match status" value="1"/>
</dbReference>
<dbReference type="InterPro" id="IPR027417">
    <property type="entry name" value="P-loop_NTPase"/>
</dbReference>
<dbReference type="PRINTS" id="PR00364">
    <property type="entry name" value="DISEASERSIST"/>
</dbReference>
<evidence type="ECO:0000259" key="11">
    <source>
        <dbReference type="Pfam" id="PF23282"/>
    </source>
</evidence>
<dbReference type="InterPro" id="IPR002182">
    <property type="entry name" value="NB-ARC"/>
</dbReference>
<dbReference type="GO" id="GO:0043531">
    <property type="term" value="F:ADP binding"/>
    <property type="evidence" value="ECO:0007669"/>
    <property type="project" value="InterPro"/>
</dbReference>
<dbReference type="EC" id="3.2.2.6" evidence="1"/>
<evidence type="ECO:0000259" key="10">
    <source>
        <dbReference type="Pfam" id="PF20160"/>
    </source>
</evidence>
<dbReference type="Pfam" id="PF20160">
    <property type="entry name" value="C-JID"/>
    <property type="match status" value="1"/>
</dbReference>
<comment type="catalytic activity">
    <reaction evidence="7">
        <text>NAD(+) + H2O = ADP-D-ribose + nicotinamide + H(+)</text>
        <dbReference type="Rhea" id="RHEA:16301"/>
        <dbReference type="ChEBI" id="CHEBI:15377"/>
        <dbReference type="ChEBI" id="CHEBI:15378"/>
        <dbReference type="ChEBI" id="CHEBI:17154"/>
        <dbReference type="ChEBI" id="CHEBI:57540"/>
        <dbReference type="ChEBI" id="CHEBI:57967"/>
        <dbReference type="EC" id="3.2.2.6"/>
    </reaction>
    <physiologicalReaction direction="left-to-right" evidence="7">
        <dbReference type="Rhea" id="RHEA:16302"/>
    </physiologicalReaction>
</comment>
<keyword evidence="4" id="KW-0378">Hydrolase</keyword>
<dbReference type="SUPFAM" id="SSF52200">
    <property type="entry name" value="Toll/Interleukin receptor TIR domain"/>
    <property type="match status" value="1"/>
</dbReference>
<evidence type="ECO:0000256" key="2">
    <source>
        <dbReference type="ARBA" id="ARBA00022614"/>
    </source>
</evidence>
<keyword evidence="14" id="KW-1185">Reference proteome</keyword>
<evidence type="ECO:0000259" key="9">
    <source>
        <dbReference type="Pfam" id="PF01582"/>
    </source>
</evidence>
<dbReference type="Gene3D" id="3.40.50.10140">
    <property type="entry name" value="Toll/interleukin-1 receptor homology (TIR) domain"/>
    <property type="match status" value="1"/>
</dbReference>
<evidence type="ECO:0000256" key="4">
    <source>
        <dbReference type="ARBA" id="ARBA00022801"/>
    </source>
</evidence>
<accession>A0A7N2LFS9</accession>
<name>A0A7N2LFS9_QUELO</name>
<dbReference type="Pfam" id="PF23286">
    <property type="entry name" value="LRR_13"/>
    <property type="match status" value="1"/>
</dbReference>
<dbReference type="InterPro" id="IPR032675">
    <property type="entry name" value="LRR_dom_sf"/>
</dbReference>
<dbReference type="Gene3D" id="3.80.10.10">
    <property type="entry name" value="Ribonuclease Inhibitor"/>
    <property type="match status" value="2"/>
</dbReference>
<evidence type="ECO:0000256" key="1">
    <source>
        <dbReference type="ARBA" id="ARBA00011982"/>
    </source>
</evidence>
<dbReference type="GO" id="GO:0007165">
    <property type="term" value="P:signal transduction"/>
    <property type="evidence" value="ECO:0007669"/>
    <property type="project" value="InterPro"/>
</dbReference>
<dbReference type="InterPro" id="IPR042197">
    <property type="entry name" value="Apaf_helical"/>
</dbReference>
<dbReference type="InterPro" id="IPR058192">
    <property type="entry name" value="WHD_ROQ1-like"/>
</dbReference>
<dbReference type="InterPro" id="IPR045344">
    <property type="entry name" value="C-JID"/>
</dbReference>
<dbReference type="Pfam" id="PF23282">
    <property type="entry name" value="WHD_ROQ1"/>
    <property type="match status" value="1"/>
</dbReference>
<keyword evidence="6" id="KW-0520">NAD</keyword>
<evidence type="ECO:0000313" key="13">
    <source>
        <dbReference type="EnsemblPlants" id="QL04p027378:mrna"/>
    </source>
</evidence>
<proteinExistence type="predicted"/>
<dbReference type="SMART" id="SM00369">
    <property type="entry name" value="LRR_TYP"/>
    <property type="match status" value="3"/>
</dbReference>
<dbReference type="EnsemblPlants" id="QL04p027378:mrna">
    <property type="protein sequence ID" value="QL04p027378:mrna"/>
    <property type="gene ID" value="QL04p027378"/>
</dbReference>
<reference evidence="13 14" key="1">
    <citation type="journal article" date="2016" name="G3 (Bethesda)">
        <title>First Draft Assembly and Annotation of the Genome of a California Endemic Oak Quercus lobata Nee (Fagaceae).</title>
        <authorList>
            <person name="Sork V.L."/>
            <person name="Fitz-Gibbon S.T."/>
            <person name="Puiu D."/>
            <person name="Crepeau M."/>
            <person name="Gugger P.F."/>
            <person name="Sherman R."/>
            <person name="Stevens K."/>
            <person name="Langley C.H."/>
            <person name="Pellegrini M."/>
            <person name="Salzberg S.L."/>
        </authorList>
    </citation>
    <scope>NUCLEOTIDE SEQUENCE [LARGE SCALE GENOMIC DNA]</scope>
    <source>
        <strain evidence="13 14">cv. SW786</strain>
    </source>
</reference>
<dbReference type="Pfam" id="PF01582">
    <property type="entry name" value="TIR"/>
    <property type="match status" value="1"/>
</dbReference>
<evidence type="ECO:0000259" key="12">
    <source>
        <dbReference type="Pfam" id="PF23286"/>
    </source>
</evidence>
<dbReference type="PANTHER" id="PTHR11017:SF559">
    <property type="entry name" value="DISEASE RESISTANCE PROTEIN CHL1"/>
    <property type="match status" value="1"/>
</dbReference>
<dbReference type="EMBL" id="LRBV02000004">
    <property type="status" value="NOT_ANNOTATED_CDS"/>
    <property type="molecule type" value="Genomic_DNA"/>
</dbReference>
<dbReference type="GO" id="GO:0006952">
    <property type="term" value="P:defense response"/>
    <property type="evidence" value="ECO:0007669"/>
    <property type="project" value="UniProtKB-KW"/>
</dbReference>
<dbReference type="InParanoid" id="A0A7N2LFS9"/>
<evidence type="ECO:0000256" key="6">
    <source>
        <dbReference type="ARBA" id="ARBA00023027"/>
    </source>
</evidence>
<feature type="domain" description="C-JID" evidence="10">
    <location>
        <begin position="1034"/>
        <end position="1167"/>
    </location>
</feature>
<dbReference type="Gramene" id="QL04p027378:mrna">
    <property type="protein sequence ID" value="QL04p027378:mrna"/>
    <property type="gene ID" value="QL04p027378"/>
</dbReference>
<evidence type="ECO:0000313" key="14">
    <source>
        <dbReference type="Proteomes" id="UP000594261"/>
    </source>
</evidence>
<dbReference type="InterPro" id="IPR044974">
    <property type="entry name" value="Disease_R_plants"/>
</dbReference>